<sequence length="108" mass="12565">MSELFTHDILPLIPLYSLSLAFLDISSSNSSCSIRSSRVGEFCFVKGELELTLLVKSPWLFCWLRVEVEPLLLQKVLMPFFILAPKEFLRRKKGMSFMNVWLVPVRRK</sequence>
<evidence type="ECO:0000313" key="2">
    <source>
        <dbReference type="Proteomes" id="UP001374535"/>
    </source>
</evidence>
<dbReference type="AlphaFoldDB" id="A0AAQ3PD33"/>
<dbReference type="Proteomes" id="UP001374535">
    <property type="component" value="Chromosome 1"/>
</dbReference>
<evidence type="ECO:0000313" key="1">
    <source>
        <dbReference type="EMBL" id="WVZ26696.1"/>
    </source>
</evidence>
<name>A0AAQ3PD33_VIGMU</name>
<gene>
    <name evidence="1" type="ORF">V8G54_005240</name>
</gene>
<protein>
    <submittedName>
        <fullName evidence="1">Uncharacterized protein</fullName>
    </submittedName>
</protein>
<reference evidence="1 2" key="1">
    <citation type="journal article" date="2023" name="Life. Sci Alliance">
        <title>Evolutionary insights into 3D genome organization and epigenetic landscape of Vigna mungo.</title>
        <authorList>
            <person name="Junaid A."/>
            <person name="Singh B."/>
            <person name="Bhatia S."/>
        </authorList>
    </citation>
    <scope>NUCLEOTIDE SEQUENCE [LARGE SCALE GENOMIC DNA]</scope>
    <source>
        <strain evidence="1">Urdbean</strain>
    </source>
</reference>
<organism evidence="1 2">
    <name type="scientific">Vigna mungo</name>
    <name type="common">Black gram</name>
    <name type="synonym">Phaseolus mungo</name>
    <dbReference type="NCBI Taxonomy" id="3915"/>
    <lineage>
        <taxon>Eukaryota</taxon>
        <taxon>Viridiplantae</taxon>
        <taxon>Streptophyta</taxon>
        <taxon>Embryophyta</taxon>
        <taxon>Tracheophyta</taxon>
        <taxon>Spermatophyta</taxon>
        <taxon>Magnoliopsida</taxon>
        <taxon>eudicotyledons</taxon>
        <taxon>Gunneridae</taxon>
        <taxon>Pentapetalae</taxon>
        <taxon>rosids</taxon>
        <taxon>fabids</taxon>
        <taxon>Fabales</taxon>
        <taxon>Fabaceae</taxon>
        <taxon>Papilionoideae</taxon>
        <taxon>50 kb inversion clade</taxon>
        <taxon>NPAAA clade</taxon>
        <taxon>indigoferoid/millettioid clade</taxon>
        <taxon>Phaseoleae</taxon>
        <taxon>Vigna</taxon>
    </lineage>
</organism>
<proteinExistence type="predicted"/>
<accession>A0AAQ3PD33</accession>
<keyword evidence="2" id="KW-1185">Reference proteome</keyword>
<dbReference type="EMBL" id="CP144700">
    <property type="protein sequence ID" value="WVZ26696.1"/>
    <property type="molecule type" value="Genomic_DNA"/>
</dbReference>